<dbReference type="EMBL" id="GL377640">
    <property type="protein sequence ID" value="EFJ12264.1"/>
    <property type="molecule type" value="Genomic_DNA"/>
</dbReference>
<dbReference type="PANTHER" id="PTHR31949:SF2">
    <property type="entry name" value="OS05G0480600 PROTEIN"/>
    <property type="match status" value="1"/>
</dbReference>
<proteinExistence type="predicted"/>
<feature type="compositionally biased region" description="Polar residues" evidence="1">
    <location>
        <begin position="296"/>
        <end position="314"/>
    </location>
</feature>
<dbReference type="FunCoup" id="D8STI2">
    <property type="interactions" value="1965"/>
</dbReference>
<dbReference type="GO" id="GO:0043622">
    <property type="term" value="P:cortical microtubule organization"/>
    <property type="evidence" value="ECO:0000318"/>
    <property type="project" value="GO_Central"/>
</dbReference>
<evidence type="ECO:0000313" key="2">
    <source>
        <dbReference type="EMBL" id="EFJ12264.1"/>
    </source>
</evidence>
<keyword evidence="3" id="KW-1185">Reference proteome</keyword>
<gene>
    <name evidence="2" type="ORF">SELMODRAFT_446681</name>
</gene>
<evidence type="ECO:0000256" key="1">
    <source>
        <dbReference type="SAM" id="MobiDB-lite"/>
    </source>
</evidence>
<dbReference type="PANTHER" id="PTHR31949">
    <property type="entry name" value="GASTRIC MUCIN-LIKE PROTEIN"/>
    <property type="match status" value="1"/>
</dbReference>
<feature type="compositionally biased region" description="Basic and acidic residues" evidence="1">
    <location>
        <begin position="112"/>
        <end position="128"/>
    </location>
</feature>
<feature type="compositionally biased region" description="Polar residues" evidence="1">
    <location>
        <begin position="161"/>
        <end position="173"/>
    </location>
</feature>
<feature type="compositionally biased region" description="Basic and acidic residues" evidence="1">
    <location>
        <begin position="461"/>
        <end position="490"/>
    </location>
</feature>
<protein>
    <submittedName>
        <fullName evidence="2">Uncharacterized protein</fullName>
    </submittedName>
</protein>
<feature type="compositionally biased region" description="Low complexity" evidence="1">
    <location>
        <begin position="183"/>
        <end position="295"/>
    </location>
</feature>
<feature type="region of interest" description="Disordered" evidence="1">
    <location>
        <begin position="417"/>
        <end position="490"/>
    </location>
</feature>
<dbReference type="AlphaFoldDB" id="D8STI2"/>
<organism evidence="3">
    <name type="scientific">Selaginella moellendorffii</name>
    <name type="common">Spikemoss</name>
    <dbReference type="NCBI Taxonomy" id="88036"/>
    <lineage>
        <taxon>Eukaryota</taxon>
        <taxon>Viridiplantae</taxon>
        <taxon>Streptophyta</taxon>
        <taxon>Embryophyta</taxon>
        <taxon>Tracheophyta</taxon>
        <taxon>Lycopodiopsida</taxon>
        <taxon>Selaginellales</taxon>
        <taxon>Selaginellaceae</taxon>
        <taxon>Selaginella</taxon>
    </lineage>
</organism>
<evidence type="ECO:0000313" key="3">
    <source>
        <dbReference type="Proteomes" id="UP000001514"/>
    </source>
</evidence>
<reference evidence="2 3" key="1">
    <citation type="journal article" date="2011" name="Science">
        <title>The Selaginella genome identifies genetic changes associated with the evolution of vascular plants.</title>
        <authorList>
            <person name="Banks J.A."/>
            <person name="Nishiyama T."/>
            <person name="Hasebe M."/>
            <person name="Bowman J.L."/>
            <person name="Gribskov M."/>
            <person name="dePamphilis C."/>
            <person name="Albert V.A."/>
            <person name="Aono N."/>
            <person name="Aoyama T."/>
            <person name="Ambrose B.A."/>
            <person name="Ashton N.W."/>
            <person name="Axtell M.J."/>
            <person name="Barker E."/>
            <person name="Barker M.S."/>
            <person name="Bennetzen J.L."/>
            <person name="Bonawitz N.D."/>
            <person name="Chapple C."/>
            <person name="Cheng C."/>
            <person name="Correa L.G."/>
            <person name="Dacre M."/>
            <person name="DeBarry J."/>
            <person name="Dreyer I."/>
            <person name="Elias M."/>
            <person name="Engstrom E.M."/>
            <person name="Estelle M."/>
            <person name="Feng L."/>
            <person name="Finet C."/>
            <person name="Floyd S.K."/>
            <person name="Frommer W.B."/>
            <person name="Fujita T."/>
            <person name="Gramzow L."/>
            <person name="Gutensohn M."/>
            <person name="Harholt J."/>
            <person name="Hattori M."/>
            <person name="Heyl A."/>
            <person name="Hirai T."/>
            <person name="Hiwatashi Y."/>
            <person name="Ishikawa M."/>
            <person name="Iwata M."/>
            <person name="Karol K.G."/>
            <person name="Koehler B."/>
            <person name="Kolukisaoglu U."/>
            <person name="Kubo M."/>
            <person name="Kurata T."/>
            <person name="Lalonde S."/>
            <person name="Li K."/>
            <person name="Li Y."/>
            <person name="Litt A."/>
            <person name="Lyons E."/>
            <person name="Manning G."/>
            <person name="Maruyama T."/>
            <person name="Michael T.P."/>
            <person name="Mikami K."/>
            <person name="Miyazaki S."/>
            <person name="Morinaga S."/>
            <person name="Murata T."/>
            <person name="Mueller-Roeber B."/>
            <person name="Nelson D.R."/>
            <person name="Obara M."/>
            <person name="Oguri Y."/>
            <person name="Olmstead R.G."/>
            <person name="Onodera N."/>
            <person name="Petersen B.L."/>
            <person name="Pils B."/>
            <person name="Prigge M."/>
            <person name="Rensing S.A."/>
            <person name="Riano-Pachon D.M."/>
            <person name="Roberts A.W."/>
            <person name="Sato Y."/>
            <person name="Scheller H.V."/>
            <person name="Schulz B."/>
            <person name="Schulz C."/>
            <person name="Shakirov E.V."/>
            <person name="Shibagaki N."/>
            <person name="Shinohara N."/>
            <person name="Shippen D.E."/>
            <person name="Soerensen I."/>
            <person name="Sotooka R."/>
            <person name="Sugimoto N."/>
            <person name="Sugita M."/>
            <person name="Sumikawa N."/>
            <person name="Tanurdzic M."/>
            <person name="Theissen G."/>
            <person name="Ulvskov P."/>
            <person name="Wakazuki S."/>
            <person name="Weng J.K."/>
            <person name="Willats W.W."/>
            <person name="Wipf D."/>
            <person name="Wolf P.G."/>
            <person name="Yang L."/>
            <person name="Zimmer A.D."/>
            <person name="Zhu Q."/>
            <person name="Mitros T."/>
            <person name="Hellsten U."/>
            <person name="Loque D."/>
            <person name="Otillar R."/>
            <person name="Salamov A."/>
            <person name="Schmutz J."/>
            <person name="Shapiro H."/>
            <person name="Lindquist E."/>
            <person name="Lucas S."/>
            <person name="Rokhsar D."/>
            <person name="Grigoriev I.V."/>
        </authorList>
    </citation>
    <scope>NUCLEOTIDE SEQUENCE [LARGE SCALE GENOMIC DNA]</scope>
</reference>
<dbReference type="OrthoDB" id="1929779at2759"/>
<name>D8STI2_SELML</name>
<dbReference type="GO" id="GO:0055028">
    <property type="term" value="C:cortical microtubule"/>
    <property type="evidence" value="ECO:0000318"/>
    <property type="project" value="GO_Central"/>
</dbReference>
<sequence>MVAARHYQQQQQQQQPQRRDEDLALFQDMRIREEHNGSMEAAMDQQHTPLHGSSNGKGSHIRGGLAHARSRGSNDLLTSETDKNDYDWLLTPPGTPLFPSLDRDWLVASPTQREREREREPQRERESSRWPSKLSRLSAPEAQQLLVSSSSSGSSGGSGSRLYTNSIGSSSGVRGNPSPRRQSAPPATTSFSSSRPKQLVAATSTATTTSVANGSSGNARPSTPTRRPSTAPSPSPSLSSSARRPSTPTPAPRSSTSSRPSTPTRPSPASSRSSTPTRRSSSSTSTPTSTLVTSTMSNGRSSRGTSPVRRSQQPAAAHERSSSNSRGAAISRTDLGGAASTLPSHLTRSYNHLDRDMSSFSRRAVTSTNDSLIHPKSEPLRKPATTKACSGGPRETSFYGTSISKKSLDTAIRHMDIRRSSPSGFRSVPAVTSSFPKPTTMPRSSQLHQQQQQQQAYDRLLASERQEQQRQQHKQQDKSKQQPVELFEHESLDGTDSFLLELTEARFLDEADYLKDPPDIMK</sequence>
<feature type="compositionally biased region" description="Polar residues" evidence="1">
    <location>
        <begin position="420"/>
        <end position="448"/>
    </location>
</feature>
<feature type="compositionally biased region" description="Polar residues" evidence="1">
    <location>
        <begin position="45"/>
        <end position="57"/>
    </location>
</feature>
<dbReference type="STRING" id="88036.D8STI2"/>
<feature type="region of interest" description="Disordered" evidence="1">
    <location>
        <begin position="364"/>
        <end position="402"/>
    </location>
</feature>
<dbReference type="Proteomes" id="UP000001514">
    <property type="component" value="Unassembled WGS sequence"/>
</dbReference>
<feature type="region of interest" description="Disordered" evidence="1">
    <location>
        <begin position="1"/>
        <end position="343"/>
    </location>
</feature>
<dbReference type="OMA" id="RIREEHN"/>
<dbReference type="InParanoid" id="D8STI2"/>
<dbReference type="KEGG" id="smo:SELMODRAFT_446681"/>
<dbReference type="Gramene" id="EFJ12264">
    <property type="protein sequence ID" value="EFJ12264"/>
    <property type="gene ID" value="SELMODRAFT_446681"/>
</dbReference>
<dbReference type="HOGENOM" id="CLU_522157_0_0_1"/>
<accession>D8STI2</accession>